<protein>
    <submittedName>
        <fullName evidence="2">Putative esterase</fullName>
    </submittedName>
</protein>
<dbReference type="Pfam" id="PF05728">
    <property type="entry name" value="UPF0227"/>
    <property type="match status" value="1"/>
</dbReference>
<dbReference type="AlphaFoldDB" id="K9UQ75"/>
<sequence>MYIYLHGFASGPGSTKARYIRERFASIGIELQVPDLNRDDFTHLTISRQIAQVVDLFPTDGSPITLIGSSLGGWISTIIAQDYVHVEKLILLAPAFDFPYHWLPKIGEKALNSWQSTGYLPIYHHAVKSLLPLHYDFLVDTRKYPLSAIDRVLPTLIIHGIHDDVIPISASHDFAKGREWVELLEWDSDHQLTDLSEQIWQEICRFCRVQLEIT</sequence>
<dbReference type="Gene3D" id="3.40.50.1820">
    <property type="entry name" value="alpha/beta hydrolase"/>
    <property type="match status" value="1"/>
</dbReference>
<dbReference type="InterPro" id="IPR052382">
    <property type="entry name" value="ABHD10_acyl-thioesterase"/>
</dbReference>
<dbReference type="Proteomes" id="UP000010366">
    <property type="component" value="Chromosome"/>
</dbReference>
<dbReference type="RefSeq" id="WP_015162447.1">
    <property type="nucleotide sequence ID" value="NC_019697.1"/>
</dbReference>
<reference evidence="2 3" key="1">
    <citation type="submission" date="2012-05" db="EMBL/GenBank/DDBJ databases">
        <title>Finished chromosome of genome of Chamaesiphon sp. PCC 6605.</title>
        <authorList>
            <consortium name="US DOE Joint Genome Institute"/>
            <person name="Gugger M."/>
            <person name="Coursin T."/>
            <person name="Rippka R."/>
            <person name="Tandeau De Marsac N."/>
            <person name="Huntemann M."/>
            <person name="Wei C.-L."/>
            <person name="Han J."/>
            <person name="Detter J.C."/>
            <person name="Han C."/>
            <person name="Tapia R."/>
            <person name="Chen A."/>
            <person name="Kyrpides N."/>
            <person name="Mavromatis K."/>
            <person name="Markowitz V."/>
            <person name="Szeto E."/>
            <person name="Ivanova N."/>
            <person name="Pagani I."/>
            <person name="Pati A."/>
            <person name="Goodwin L."/>
            <person name="Nordberg H.P."/>
            <person name="Cantor M.N."/>
            <person name="Hua S.X."/>
            <person name="Woyke T."/>
            <person name="Kerfeld C.A."/>
        </authorList>
    </citation>
    <scope>NUCLEOTIDE SEQUENCE [LARGE SCALE GENOMIC DNA]</scope>
    <source>
        <strain evidence="3">ATCC 27169 / PCC 6605</strain>
    </source>
</reference>
<dbReference type="PATRIC" id="fig|1173020.3.peg.6294"/>
<accession>K9UQ75</accession>
<keyword evidence="1" id="KW-0378">Hydrolase</keyword>
<dbReference type="SUPFAM" id="SSF53474">
    <property type="entry name" value="alpha/beta-Hydrolases"/>
    <property type="match status" value="1"/>
</dbReference>
<dbReference type="PANTHER" id="PTHR16138:SF7">
    <property type="entry name" value="PALMITOYL-PROTEIN THIOESTERASE ABHD10, MITOCHONDRIAL"/>
    <property type="match status" value="1"/>
</dbReference>
<dbReference type="EMBL" id="CP003600">
    <property type="protein sequence ID" value="AFY96364.1"/>
    <property type="molecule type" value="Genomic_DNA"/>
</dbReference>
<dbReference type="STRING" id="1173020.Cha6605_5481"/>
<evidence type="ECO:0000256" key="1">
    <source>
        <dbReference type="ARBA" id="ARBA00022801"/>
    </source>
</evidence>
<dbReference type="eggNOG" id="COG1073">
    <property type="taxonomic scope" value="Bacteria"/>
</dbReference>
<dbReference type="OrthoDB" id="9814831at2"/>
<dbReference type="KEGG" id="cmp:Cha6605_5481"/>
<dbReference type="PANTHER" id="PTHR16138">
    <property type="entry name" value="MYCOPHENOLIC ACID ACYL-GLUCURONIDE ESTERASE, MITOCHONDRIAL"/>
    <property type="match status" value="1"/>
</dbReference>
<dbReference type="GO" id="GO:0004553">
    <property type="term" value="F:hydrolase activity, hydrolyzing O-glycosyl compounds"/>
    <property type="evidence" value="ECO:0007669"/>
    <property type="project" value="TreeGrafter"/>
</dbReference>
<dbReference type="ESTHER" id="9chro-k9uq75">
    <property type="family name" value="abh_upf00227"/>
</dbReference>
<keyword evidence="3" id="KW-1185">Reference proteome</keyword>
<proteinExistence type="predicted"/>
<evidence type="ECO:0000313" key="3">
    <source>
        <dbReference type="Proteomes" id="UP000010366"/>
    </source>
</evidence>
<dbReference type="HOGENOM" id="CLU_090601_0_0_3"/>
<organism evidence="2 3">
    <name type="scientific">Chamaesiphon minutus (strain ATCC 27169 / PCC 6605)</name>
    <dbReference type="NCBI Taxonomy" id="1173020"/>
    <lineage>
        <taxon>Bacteria</taxon>
        <taxon>Bacillati</taxon>
        <taxon>Cyanobacteriota</taxon>
        <taxon>Cyanophyceae</taxon>
        <taxon>Gomontiellales</taxon>
        <taxon>Chamaesiphonaceae</taxon>
        <taxon>Chamaesiphon</taxon>
    </lineage>
</organism>
<gene>
    <name evidence="2" type="ORF">Cha6605_5481</name>
</gene>
<dbReference type="InterPro" id="IPR008886">
    <property type="entry name" value="UPF0227/Esterase_YqiA"/>
</dbReference>
<evidence type="ECO:0000313" key="2">
    <source>
        <dbReference type="EMBL" id="AFY96364.1"/>
    </source>
</evidence>
<dbReference type="InterPro" id="IPR029058">
    <property type="entry name" value="AB_hydrolase_fold"/>
</dbReference>
<name>K9UQ75_CHAP6</name>